<sequence>AYLRYVEHSAHARPGPAACARLAAVLGTSVAWLRGGGTERAPGAGPDPGGVPSLDVLDEGTCRQHLGERGVGRVVFDEEQGPAALPVNYVVLDGALVFRTAAEGPIARALRAGRPLALEVDHLDEVRGEGWSVLVRGPAAFLEDPEGLAAVEHRGLVPWAGGERHAVVRVEAHELSGRQIRRA</sequence>
<dbReference type="SUPFAM" id="SSF50475">
    <property type="entry name" value="FMN-binding split barrel"/>
    <property type="match status" value="1"/>
</dbReference>
<dbReference type="InterPro" id="IPR024747">
    <property type="entry name" value="Pyridox_Oxase-rel"/>
</dbReference>
<organism evidence="1 2">
    <name type="scientific">Aciditerrimonas ferrireducens</name>
    <dbReference type="NCBI Taxonomy" id="667306"/>
    <lineage>
        <taxon>Bacteria</taxon>
        <taxon>Bacillati</taxon>
        <taxon>Actinomycetota</taxon>
        <taxon>Acidimicrobiia</taxon>
        <taxon>Acidimicrobiales</taxon>
        <taxon>Acidimicrobiaceae</taxon>
        <taxon>Aciditerrimonas</taxon>
    </lineage>
</organism>
<dbReference type="Pfam" id="PF12900">
    <property type="entry name" value="Pyridox_ox_2"/>
    <property type="match status" value="1"/>
</dbReference>
<dbReference type="EMBL" id="JBHLYQ010000091">
    <property type="protein sequence ID" value="MFC0082335.1"/>
    <property type="molecule type" value="Genomic_DNA"/>
</dbReference>
<reference evidence="1 2" key="1">
    <citation type="submission" date="2024-09" db="EMBL/GenBank/DDBJ databases">
        <authorList>
            <person name="Sun Q."/>
            <person name="Mori K."/>
        </authorList>
    </citation>
    <scope>NUCLEOTIDE SEQUENCE [LARGE SCALE GENOMIC DNA]</scope>
    <source>
        <strain evidence="1 2">JCM 15389</strain>
    </source>
</reference>
<proteinExistence type="predicted"/>
<dbReference type="RefSeq" id="WP_377789880.1">
    <property type="nucleotide sequence ID" value="NZ_JBHLYQ010000091.1"/>
</dbReference>
<keyword evidence="2" id="KW-1185">Reference proteome</keyword>
<evidence type="ECO:0000313" key="2">
    <source>
        <dbReference type="Proteomes" id="UP001589788"/>
    </source>
</evidence>
<evidence type="ECO:0000313" key="1">
    <source>
        <dbReference type="EMBL" id="MFC0082335.1"/>
    </source>
</evidence>
<gene>
    <name evidence="1" type="ORF">ACFFRE_09290</name>
</gene>
<feature type="non-terminal residue" evidence="1">
    <location>
        <position position="1"/>
    </location>
</feature>
<name>A0ABV6C3Q3_9ACTN</name>
<protein>
    <submittedName>
        <fullName evidence="1">Pyridoxamine 5'-phosphate oxidase family protein</fullName>
    </submittedName>
</protein>
<dbReference type="InterPro" id="IPR012349">
    <property type="entry name" value="Split_barrel_FMN-bd"/>
</dbReference>
<dbReference type="Proteomes" id="UP001589788">
    <property type="component" value="Unassembled WGS sequence"/>
</dbReference>
<dbReference type="Gene3D" id="2.30.110.10">
    <property type="entry name" value="Electron Transport, Fmn-binding Protein, Chain A"/>
    <property type="match status" value="1"/>
</dbReference>
<accession>A0ABV6C3Q3</accession>
<comment type="caution">
    <text evidence="1">The sequence shown here is derived from an EMBL/GenBank/DDBJ whole genome shotgun (WGS) entry which is preliminary data.</text>
</comment>